<evidence type="ECO:0000313" key="3">
    <source>
        <dbReference type="Proteomes" id="UP000673691"/>
    </source>
</evidence>
<organism evidence="2 3">
    <name type="scientific">Olpidium bornovanus</name>
    <dbReference type="NCBI Taxonomy" id="278681"/>
    <lineage>
        <taxon>Eukaryota</taxon>
        <taxon>Fungi</taxon>
        <taxon>Fungi incertae sedis</taxon>
        <taxon>Olpidiomycota</taxon>
        <taxon>Olpidiomycotina</taxon>
        <taxon>Olpidiomycetes</taxon>
        <taxon>Olpidiales</taxon>
        <taxon>Olpidiaceae</taxon>
        <taxon>Olpidium</taxon>
    </lineage>
</organism>
<protein>
    <submittedName>
        <fullName evidence="2">Malate synthase</fullName>
    </submittedName>
</protein>
<dbReference type="InterPro" id="IPR046363">
    <property type="entry name" value="MS_N_TIM-barrel_dom"/>
</dbReference>
<sequence length="195" mass="21702">MPAEKTTLTANVAGVRVLGKVAREEAEILAPDALRFLAVLQRKFDPVRARLLQKRALRQQELDRGLLPDFLPETARVRESDAWKGAPPAPGLADRRVEITGPVDRKMVINALNSGARTFMADFEDSTAPTWDNIISGQVNMRDAVNRTIAYTNPMNAKEYRLRSDGKVATLLVRYCVTNADVDRIIINGFYSCTT</sequence>
<dbReference type="InterPro" id="IPR006252">
    <property type="entry name" value="Malate_synthA"/>
</dbReference>
<feature type="domain" description="Malate synthase N-terminal" evidence="1">
    <location>
        <begin position="14"/>
        <end position="75"/>
    </location>
</feature>
<reference evidence="2 3" key="1">
    <citation type="journal article" name="Sci. Rep.">
        <title>Genome-scale phylogenetic analyses confirm Olpidium as the closest living zoosporic fungus to the non-flagellated, terrestrial fungi.</title>
        <authorList>
            <person name="Chang Y."/>
            <person name="Rochon D."/>
            <person name="Sekimoto S."/>
            <person name="Wang Y."/>
            <person name="Chovatia M."/>
            <person name="Sandor L."/>
            <person name="Salamov A."/>
            <person name="Grigoriev I.V."/>
            <person name="Stajich J.E."/>
            <person name="Spatafora J.W."/>
        </authorList>
    </citation>
    <scope>NUCLEOTIDE SEQUENCE [LARGE SCALE GENOMIC DNA]</scope>
    <source>
        <strain evidence="2">S191</strain>
    </source>
</reference>
<dbReference type="Pfam" id="PF20656">
    <property type="entry name" value="MS_N"/>
    <property type="match status" value="1"/>
</dbReference>
<accession>A0A8H8DLX1</accession>
<dbReference type="GO" id="GO:0005737">
    <property type="term" value="C:cytoplasm"/>
    <property type="evidence" value="ECO:0007669"/>
    <property type="project" value="TreeGrafter"/>
</dbReference>
<dbReference type="SUPFAM" id="SSF51645">
    <property type="entry name" value="Malate synthase G"/>
    <property type="match status" value="1"/>
</dbReference>
<gene>
    <name evidence="2" type="ORF">BJ554DRAFT_8086</name>
</gene>
<dbReference type="Proteomes" id="UP000673691">
    <property type="component" value="Unassembled WGS sequence"/>
</dbReference>
<dbReference type="Gene3D" id="3.20.20.360">
    <property type="entry name" value="Malate synthase, domain 3"/>
    <property type="match status" value="1"/>
</dbReference>
<comment type="caution">
    <text evidence="2">The sequence shown here is derived from an EMBL/GenBank/DDBJ whole genome shotgun (WGS) entry which is preliminary data.</text>
</comment>
<keyword evidence="3" id="KW-1185">Reference proteome</keyword>
<dbReference type="EMBL" id="JAEFCI010000697">
    <property type="protein sequence ID" value="KAG5463374.1"/>
    <property type="molecule type" value="Genomic_DNA"/>
</dbReference>
<dbReference type="GO" id="GO:0006097">
    <property type="term" value="P:glyoxylate cycle"/>
    <property type="evidence" value="ECO:0007669"/>
    <property type="project" value="InterPro"/>
</dbReference>
<dbReference type="AlphaFoldDB" id="A0A8H8DLX1"/>
<dbReference type="InterPro" id="IPR048356">
    <property type="entry name" value="MS_N"/>
</dbReference>
<dbReference type="PANTHER" id="PTHR42902:SF1">
    <property type="entry name" value="MALATE SYNTHASE 1-RELATED"/>
    <property type="match status" value="1"/>
</dbReference>
<dbReference type="GO" id="GO:0004474">
    <property type="term" value="F:malate synthase activity"/>
    <property type="evidence" value="ECO:0007669"/>
    <property type="project" value="InterPro"/>
</dbReference>
<dbReference type="InterPro" id="IPR011076">
    <property type="entry name" value="Malate_synth_sf"/>
</dbReference>
<evidence type="ECO:0000259" key="1">
    <source>
        <dbReference type="Pfam" id="PF20656"/>
    </source>
</evidence>
<name>A0A8H8DLX1_9FUNG</name>
<evidence type="ECO:0000313" key="2">
    <source>
        <dbReference type="EMBL" id="KAG5463374.1"/>
    </source>
</evidence>
<dbReference type="PANTHER" id="PTHR42902">
    <property type="entry name" value="MALATE SYNTHASE"/>
    <property type="match status" value="1"/>
</dbReference>
<proteinExistence type="predicted"/>
<dbReference type="OrthoDB" id="186072at2759"/>